<dbReference type="Proteomes" id="UP000186176">
    <property type="component" value="Unassembled WGS sequence"/>
</dbReference>
<keyword evidence="3" id="KW-1185">Reference proteome</keyword>
<accession>A0A1J4MJB2</accession>
<dbReference type="EMBL" id="LRBP01000013">
    <property type="protein sequence ID" value="OII74095.1"/>
    <property type="molecule type" value="Genomic_DNA"/>
</dbReference>
<proteinExistence type="predicted"/>
<dbReference type="VEuPathDB" id="CryptoDB:cubi_02897"/>
<evidence type="ECO:0000313" key="3">
    <source>
        <dbReference type="Proteomes" id="UP000186176"/>
    </source>
</evidence>
<sequence>MNFRVFLLVLLYIIGLICCDETSKYSVNEKKKINNVSKTFLSEYPLLEDFDLEFQREDEKVNNYEEISDFISKNSQPTTEKSSFFSLFKKNNPKRLNKKNTWSLNNPHTTFKIISPSLNLQQRKYKIFPLKNKKSPDTVSNNGKIISQISNSNLSKGSLENTSSALNFVEERGTQTNGDSYSSDVRFEILKNEELREREMKQIMDEVAFKKEKIKEKIEEEREFSLVDPEEDQIETWDDTQIYKKVEPGEEKMLKYPYEIGDPKKIAIRNHPELKGYKQNDINLSEMKSRQLKHDQELEFIETSQEAQHMFETAGSPFRNVKRGIKDPLNDEDMAVLDMPLGHTPDGIRDIVEEYFWGDFPNFNYEHDRVNPPDNLAHFFDLDSNIKNVLTLSPHSSNILEPGLKDLISIHPRTKKDVKILIAERRDLLTVKDRPFSLTRSISKGFKNIFMRRKSKKAKQKFLADLRDAIIEWSNEYDKEFPMITLSPNKYISPKIIKEALNSNENKDMNLDLKQRLEFVEEMLKKEETPTPKDSKLFNIHLSRQLFPELKFEDIPDIRGIPIEELIILSSSGILPNMGDFEHTLNSLRNELIEAERIKGSFEDPLDPRRVSRHVLIKELPPISASEDELAQWEMEQREKMIQEEYDEHGHRKFKLQQLPLDRIPGVPNLKLKQNEMKVGKVVVSDEEVEKLRNYEKNIYPEYIKKTDKLSREAEKRRIAHVIDKRDQVEADLKRTPAAFKRKNQVDPYNFIYENEGMNSKISDGNKQLERPHTTAMTHLDKNFKKTIFDSSKFNYGSSSEFGDNLNDYIEAEDYIKKK</sequence>
<protein>
    <submittedName>
        <fullName evidence="2">Kinesin-like protein</fullName>
    </submittedName>
</protein>
<name>A0A1J4MJB2_9CRYT</name>
<dbReference type="AlphaFoldDB" id="A0A1J4MJB2"/>
<evidence type="ECO:0000313" key="2">
    <source>
        <dbReference type="EMBL" id="OII74095.1"/>
    </source>
</evidence>
<keyword evidence="1" id="KW-0732">Signal</keyword>
<feature type="signal peptide" evidence="1">
    <location>
        <begin position="1"/>
        <end position="19"/>
    </location>
</feature>
<reference evidence="2 3" key="1">
    <citation type="submission" date="2016-10" db="EMBL/GenBank/DDBJ databases">
        <title>Reductive evolution of mitochondrial metabolism and differential evolution of invasion-related proteins in Cryptosporidium.</title>
        <authorList>
            <person name="Liu S."/>
            <person name="Roellig D.M."/>
            <person name="Guo Y."/>
            <person name="Li N."/>
            <person name="Frace M.A."/>
            <person name="Tang K."/>
            <person name="Zhang L."/>
            <person name="Feng Y."/>
            <person name="Xiao L."/>
        </authorList>
    </citation>
    <scope>NUCLEOTIDE SEQUENCE [LARGE SCALE GENOMIC DNA]</scope>
    <source>
        <strain evidence="2">39726</strain>
    </source>
</reference>
<comment type="caution">
    <text evidence="2">The sequence shown here is derived from an EMBL/GenBank/DDBJ whole genome shotgun (WGS) entry which is preliminary data.</text>
</comment>
<evidence type="ECO:0000256" key="1">
    <source>
        <dbReference type="SAM" id="SignalP"/>
    </source>
</evidence>
<dbReference type="GeneID" id="39979687"/>
<gene>
    <name evidence="2" type="ORF">cubi_02897</name>
</gene>
<dbReference type="RefSeq" id="XP_028875315.1">
    <property type="nucleotide sequence ID" value="XM_029019908.1"/>
</dbReference>
<organism evidence="2 3">
    <name type="scientific">Cryptosporidium ubiquitum</name>
    <dbReference type="NCBI Taxonomy" id="857276"/>
    <lineage>
        <taxon>Eukaryota</taxon>
        <taxon>Sar</taxon>
        <taxon>Alveolata</taxon>
        <taxon>Apicomplexa</taxon>
        <taxon>Conoidasida</taxon>
        <taxon>Coccidia</taxon>
        <taxon>Eucoccidiorida</taxon>
        <taxon>Eimeriorina</taxon>
        <taxon>Cryptosporidiidae</taxon>
        <taxon>Cryptosporidium</taxon>
    </lineage>
</organism>
<dbReference type="OrthoDB" id="343826at2759"/>
<feature type="chain" id="PRO_5012272486" evidence="1">
    <location>
        <begin position="20"/>
        <end position="819"/>
    </location>
</feature>